<keyword evidence="3" id="KW-1185">Reference proteome</keyword>
<feature type="compositionally biased region" description="Low complexity" evidence="1">
    <location>
        <begin position="250"/>
        <end position="259"/>
    </location>
</feature>
<evidence type="ECO:0000256" key="1">
    <source>
        <dbReference type="SAM" id="MobiDB-lite"/>
    </source>
</evidence>
<feature type="non-terminal residue" evidence="2">
    <location>
        <position position="1"/>
    </location>
</feature>
<feature type="region of interest" description="Disordered" evidence="1">
    <location>
        <begin position="172"/>
        <end position="259"/>
    </location>
</feature>
<gene>
    <name evidence="2" type="ORF">DUNSADRAFT_13728</name>
</gene>
<feature type="compositionally biased region" description="Low complexity" evidence="1">
    <location>
        <begin position="172"/>
        <end position="217"/>
    </location>
</feature>
<feature type="region of interest" description="Disordered" evidence="1">
    <location>
        <begin position="73"/>
        <end position="96"/>
    </location>
</feature>
<name>A0ABQ7H337_DUNSA</name>
<protein>
    <submittedName>
        <fullName evidence="2">Uncharacterized protein</fullName>
    </submittedName>
</protein>
<feature type="compositionally biased region" description="Basic and acidic residues" evidence="1">
    <location>
        <begin position="218"/>
        <end position="230"/>
    </location>
</feature>
<accession>A0ABQ7H337</accession>
<feature type="non-terminal residue" evidence="2">
    <location>
        <position position="368"/>
    </location>
</feature>
<feature type="region of interest" description="Disordered" evidence="1">
    <location>
        <begin position="139"/>
        <end position="158"/>
    </location>
</feature>
<comment type="caution">
    <text evidence="2">The sequence shown here is derived from an EMBL/GenBank/DDBJ whole genome shotgun (WGS) entry which is preliminary data.</text>
</comment>
<dbReference type="Proteomes" id="UP000815325">
    <property type="component" value="Unassembled WGS sequence"/>
</dbReference>
<dbReference type="EMBL" id="MU069490">
    <property type="protein sequence ID" value="KAF5841274.1"/>
    <property type="molecule type" value="Genomic_DNA"/>
</dbReference>
<reference evidence="2" key="1">
    <citation type="submission" date="2017-08" db="EMBL/GenBank/DDBJ databases">
        <authorList>
            <person name="Polle J.E."/>
            <person name="Barry K."/>
            <person name="Cushman J."/>
            <person name="Schmutz J."/>
            <person name="Tran D."/>
            <person name="Hathwaick L.T."/>
            <person name="Yim W.C."/>
            <person name="Jenkins J."/>
            <person name="Mckie-Krisberg Z.M."/>
            <person name="Prochnik S."/>
            <person name="Lindquist E."/>
            <person name="Dockter R.B."/>
            <person name="Adam C."/>
            <person name="Molina H."/>
            <person name="Bunkerborg J."/>
            <person name="Jin E."/>
            <person name="Buchheim M."/>
            <person name="Magnuson J."/>
        </authorList>
    </citation>
    <scope>NUCLEOTIDE SEQUENCE</scope>
    <source>
        <strain evidence="2">CCAP 19/18</strain>
    </source>
</reference>
<sequence>LGTLPAAADVFGHRFPDLLPTPPPPGQSNLSAPAVLTHQHLFHMQQLEQQQQQQQQQKRTAMSAQIPRLDAHHHHHLHQHPEHEFEPGQQCSPQHLMLTPPALSTQELPEYPGSSLELQSRESPQFLPALPENVPLDLGKEQQEEQQQQQQQQQRQLAPDELTRQLILQHLHSQHQPSQQHRDQQQQQQQHQLRQAEEQQTQQRVQEQQQEEQQGQLHEVEQQQEQKLRELLPPGISPGTWNQPEALPSQQQQQQQQQWAYDQHQLQPVSLGFPEPMSISEYTSERPSPEDMVVVCSVCEEQWPTWRLEEHSELCAVLRQLSSSGLSVDGMLTTLANVIEEQVRMIVRLPCLIGGPETWMMAMHTPMK</sequence>
<evidence type="ECO:0000313" key="3">
    <source>
        <dbReference type="Proteomes" id="UP000815325"/>
    </source>
</evidence>
<evidence type="ECO:0000313" key="2">
    <source>
        <dbReference type="EMBL" id="KAF5841274.1"/>
    </source>
</evidence>
<organism evidence="2 3">
    <name type="scientific">Dunaliella salina</name>
    <name type="common">Green alga</name>
    <name type="synonym">Protococcus salinus</name>
    <dbReference type="NCBI Taxonomy" id="3046"/>
    <lineage>
        <taxon>Eukaryota</taxon>
        <taxon>Viridiplantae</taxon>
        <taxon>Chlorophyta</taxon>
        <taxon>core chlorophytes</taxon>
        <taxon>Chlorophyceae</taxon>
        <taxon>CS clade</taxon>
        <taxon>Chlamydomonadales</taxon>
        <taxon>Dunaliellaceae</taxon>
        <taxon>Dunaliella</taxon>
    </lineage>
</organism>
<feature type="compositionally biased region" description="Low complexity" evidence="1">
    <location>
        <begin position="145"/>
        <end position="156"/>
    </location>
</feature>
<proteinExistence type="predicted"/>